<dbReference type="EMBL" id="MVAB01000001">
    <property type="protein sequence ID" value="OPF88584.1"/>
    <property type="molecule type" value="Genomic_DNA"/>
</dbReference>
<evidence type="ECO:0000259" key="11">
    <source>
        <dbReference type="PROSITE" id="PS50929"/>
    </source>
</evidence>
<evidence type="ECO:0000313" key="13">
    <source>
        <dbReference type="Proteomes" id="UP000189970"/>
    </source>
</evidence>
<evidence type="ECO:0000256" key="8">
    <source>
        <dbReference type="ARBA" id="ARBA00023136"/>
    </source>
</evidence>
<sequence length="576" mass="64129">MRILITKLKQNKSLVGLSLFMTVIMVASQLWQPKLLQKIMNSIMTENQSELKKVGIMLIVVALFGLVAGVLNTIFSAKLSQEVASDIRSDGFKKVQEFSFENIETFSTSNLVIRLTNDITQIQNVVMMMFQSIFRIPIMFIGSFILAMMTLPKLWWIIILLVVLVVLTVMIVFSMMGKHFAKIQHYLEKSNGIAKENLAGMRVVKSFVQEKNQINKFSAVSEKLTSHTISVGNLFSIMIPTFMLISNLAIVMSIYFTANLAKTDIEAISAVVSFMNYLMQIMMSIIIGGMMLMMASRGMVSIKRLNDILETKPTLTYLPDNESEPIKNGDVSFHDVSFTYAGDDMPTLKDISFKIDHGMSVGIVGATGSGKSTLAQLIARMYDPTTGTIQVGDADLKHVSKEELRNAIAIVLQRAILFSGTIADNLRHGDEHADEKELYRASTIAQAYEFIERQMDGFESRVEERGSNFSGGQKQRLSISRGVIGHPKVLILDDSTSALDAKSEKLVKEALAKELSDTTVFIIAQKISSVVQADTIIVLDEGHLVAQGTHQELLQTSEVYREIYDTQKSKEVEVID</sequence>
<dbReference type="Gene3D" id="1.20.1560.10">
    <property type="entry name" value="ABC transporter type 1, transmembrane domain"/>
    <property type="match status" value="1"/>
</dbReference>
<feature type="domain" description="ABC transmembrane type-1" evidence="11">
    <location>
        <begin position="17"/>
        <end position="297"/>
    </location>
</feature>
<dbReference type="FunFam" id="3.40.50.300:FF:000221">
    <property type="entry name" value="Multidrug ABC transporter ATP-binding protein"/>
    <property type="match status" value="1"/>
</dbReference>
<dbReference type="SUPFAM" id="SSF52540">
    <property type="entry name" value="P-loop containing nucleoside triphosphate hydrolases"/>
    <property type="match status" value="1"/>
</dbReference>
<dbReference type="GO" id="GO:0005524">
    <property type="term" value="F:ATP binding"/>
    <property type="evidence" value="ECO:0007669"/>
    <property type="project" value="UniProtKB-KW"/>
</dbReference>
<evidence type="ECO:0000256" key="9">
    <source>
        <dbReference type="SAM" id="Phobius"/>
    </source>
</evidence>
<dbReference type="InterPro" id="IPR003593">
    <property type="entry name" value="AAA+_ATPase"/>
</dbReference>
<dbReference type="PROSITE" id="PS50893">
    <property type="entry name" value="ABC_TRANSPORTER_2"/>
    <property type="match status" value="1"/>
</dbReference>
<dbReference type="Proteomes" id="UP000189970">
    <property type="component" value="Unassembled WGS sequence"/>
</dbReference>
<organism evidence="12 13">
    <name type="scientific">Vagococcus martis</name>
    <dbReference type="NCBI Taxonomy" id="1768210"/>
    <lineage>
        <taxon>Bacteria</taxon>
        <taxon>Bacillati</taxon>
        <taxon>Bacillota</taxon>
        <taxon>Bacilli</taxon>
        <taxon>Lactobacillales</taxon>
        <taxon>Enterococcaceae</taxon>
        <taxon>Vagococcus</taxon>
    </lineage>
</organism>
<dbReference type="InterPro" id="IPR027417">
    <property type="entry name" value="P-loop_NTPase"/>
</dbReference>
<dbReference type="GO" id="GO:0015421">
    <property type="term" value="F:ABC-type oligopeptide transporter activity"/>
    <property type="evidence" value="ECO:0007669"/>
    <property type="project" value="TreeGrafter"/>
</dbReference>
<dbReference type="InterPro" id="IPR039421">
    <property type="entry name" value="Type_1_exporter"/>
</dbReference>
<evidence type="ECO:0000313" key="12">
    <source>
        <dbReference type="EMBL" id="OPF88584.1"/>
    </source>
</evidence>
<dbReference type="InterPro" id="IPR003439">
    <property type="entry name" value="ABC_transporter-like_ATP-bd"/>
</dbReference>
<reference evidence="12 13" key="1">
    <citation type="submission" date="2017-02" db="EMBL/GenBank/DDBJ databases">
        <title>Vagococcus cremeus sp. nov., isolated from the small intestine of a marten, Martes flavigula.</title>
        <authorList>
            <person name="Tak E.J."/>
            <person name="Bae J.-W."/>
        </authorList>
    </citation>
    <scope>NUCLEOTIDE SEQUENCE [LARGE SCALE GENOMIC DNA]</scope>
    <source>
        <strain evidence="12 13">D7T301</strain>
    </source>
</reference>
<keyword evidence="7 9" id="KW-1133">Transmembrane helix</keyword>
<keyword evidence="8 9" id="KW-0472">Membrane</keyword>
<dbReference type="Pfam" id="PF00664">
    <property type="entry name" value="ABC_membrane"/>
    <property type="match status" value="1"/>
</dbReference>
<dbReference type="SMART" id="SM00382">
    <property type="entry name" value="AAA"/>
    <property type="match status" value="1"/>
</dbReference>
<dbReference type="SUPFAM" id="SSF90123">
    <property type="entry name" value="ABC transporter transmembrane region"/>
    <property type="match status" value="1"/>
</dbReference>
<dbReference type="InterPro" id="IPR017871">
    <property type="entry name" value="ABC_transporter-like_CS"/>
</dbReference>
<dbReference type="GO" id="GO:0005886">
    <property type="term" value="C:plasma membrane"/>
    <property type="evidence" value="ECO:0007669"/>
    <property type="project" value="UniProtKB-SubCell"/>
</dbReference>
<dbReference type="InterPro" id="IPR036640">
    <property type="entry name" value="ABC1_TM_sf"/>
</dbReference>
<dbReference type="AlphaFoldDB" id="A0A1V4DJ25"/>
<evidence type="ECO:0000256" key="3">
    <source>
        <dbReference type="ARBA" id="ARBA00022475"/>
    </source>
</evidence>
<dbReference type="Pfam" id="PF00005">
    <property type="entry name" value="ABC_tran"/>
    <property type="match status" value="1"/>
</dbReference>
<dbReference type="PANTHER" id="PTHR43394:SF1">
    <property type="entry name" value="ATP-BINDING CASSETTE SUB-FAMILY B MEMBER 10, MITOCHONDRIAL"/>
    <property type="match status" value="1"/>
</dbReference>
<evidence type="ECO:0000256" key="1">
    <source>
        <dbReference type="ARBA" id="ARBA00004651"/>
    </source>
</evidence>
<dbReference type="GO" id="GO:0016887">
    <property type="term" value="F:ATP hydrolysis activity"/>
    <property type="evidence" value="ECO:0007669"/>
    <property type="project" value="InterPro"/>
</dbReference>
<comment type="caution">
    <text evidence="12">The sequence shown here is derived from an EMBL/GenBank/DDBJ whole genome shotgun (WGS) entry which is preliminary data.</text>
</comment>
<evidence type="ECO:0000256" key="6">
    <source>
        <dbReference type="ARBA" id="ARBA00022840"/>
    </source>
</evidence>
<dbReference type="RefSeq" id="WP_079347997.1">
    <property type="nucleotide sequence ID" value="NZ_MVAB01000001.1"/>
</dbReference>
<dbReference type="InterPro" id="IPR011527">
    <property type="entry name" value="ABC1_TM_dom"/>
</dbReference>
<evidence type="ECO:0000256" key="4">
    <source>
        <dbReference type="ARBA" id="ARBA00022692"/>
    </source>
</evidence>
<name>A0A1V4DJ25_9ENTE</name>
<feature type="transmembrane region" description="Helical" evidence="9">
    <location>
        <begin position="234"/>
        <end position="257"/>
    </location>
</feature>
<proteinExistence type="predicted"/>
<keyword evidence="2" id="KW-0813">Transport</keyword>
<evidence type="ECO:0000256" key="2">
    <source>
        <dbReference type="ARBA" id="ARBA00022448"/>
    </source>
</evidence>
<keyword evidence="3" id="KW-1003">Cell membrane</keyword>
<evidence type="ECO:0000256" key="7">
    <source>
        <dbReference type="ARBA" id="ARBA00022989"/>
    </source>
</evidence>
<evidence type="ECO:0000259" key="10">
    <source>
        <dbReference type="PROSITE" id="PS50893"/>
    </source>
</evidence>
<evidence type="ECO:0000256" key="5">
    <source>
        <dbReference type="ARBA" id="ARBA00022741"/>
    </source>
</evidence>
<dbReference type="PANTHER" id="PTHR43394">
    <property type="entry name" value="ATP-DEPENDENT PERMEASE MDL1, MITOCHONDRIAL"/>
    <property type="match status" value="1"/>
</dbReference>
<feature type="transmembrane region" description="Helical" evidence="9">
    <location>
        <begin position="155"/>
        <end position="176"/>
    </location>
</feature>
<dbReference type="PROSITE" id="PS00211">
    <property type="entry name" value="ABC_TRANSPORTER_1"/>
    <property type="match status" value="1"/>
</dbReference>
<keyword evidence="4 9" id="KW-0812">Transmembrane</keyword>
<feature type="transmembrane region" description="Helical" evidence="9">
    <location>
        <begin position="54"/>
        <end position="75"/>
    </location>
</feature>
<feature type="domain" description="ABC transporter" evidence="10">
    <location>
        <begin position="331"/>
        <end position="566"/>
    </location>
</feature>
<feature type="transmembrane region" description="Helical" evidence="9">
    <location>
        <begin position="277"/>
        <end position="295"/>
    </location>
</feature>
<gene>
    <name evidence="12" type="ORF">BW731_10595</name>
</gene>
<keyword evidence="13" id="KW-1185">Reference proteome</keyword>
<feature type="transmembrane region" description="Helical" evidence="9">
    <location>
        <begin position="12"/>
        <end position="31"/>
    </location>
</feature>
<dbReference type="PROSITE" id="PS50929">
    <property type="entry name" value="ABC_TM1F"/>
    <property type="match status" value="1"/>
</dbReference>
<feature type="transmembrane region" description="Helical" evidence="9">
    <location>
        <begin position="132"/>
        <end position="149"/>
    </location>
</feature>
<keyword evidence="6 12" id="KW-0067">ATP-binding</keyword>
<protein>
    <submittedName>
        <fullName evidence="12">Multidrug ABC transporter ATP-binding protein</fullName>
    </submittedName>
</protein>
<dbReference type="CDD" id="cd18548">
    <property type="entry name" value="ABC_6TM_Tm287_like"/>
    <property type="match status" value="1"/>
</dbReference>
<keyword evidence="5" id="KW-0547">Nucleotide-binding</keyword>
<dbReference type="Gene3D" id="3.40.50.300">
    <property type="entry name" value="P-loop containing nucleotide triphosphate hydrolases"/>
    <property type="match status" value="1"/>
</dbReference>
<accession>A0A1V4DJ25</accession>
<comment type="subcellular location">
    <subcellularLocation>
        <location evidence="1">Cell membrane</location>
        <topology evidence="1">Multi-pass membrane protein</topology>
    </subcellularLocation>
</comment>